<organism evidence="1 2">
    <name type="scientific">Strongylus vulgaris</name>
    <name type="common">Blood worm</name>
    <dbReference type="NCBI Taxonomy" id="40348"/>
    <lineage>
        <taxon>Eukaryota</taxon>
        <taxon>Metazoa</taxon>
        <taxon>Ecdysozoa</taxon>
        <taxon>Nematoda</taxon>
        <taxon>Chromadorea</taxon>
        <taxon>Rhabditida</taxon>
        <taxon>Rhabditina</taxon>
        <taxon>Rhabditomorpha</taxon>
        <taxon>Strongyloidea</taxon>
        <taxon>Strongylidae</taxon>
        <taxon>Strongylus</taxon>
    </lineage>
</organism>
<dbReference type="InterPro" id="IPR036412">
    <property type="entry name" value="HAD-like_sf"/>
</dbReference>
<accession>A0A3P7JKF3</accession>
<protein>
    <submittedName>
        <fullName evidence="1">Uncharacterized protein</fullName>
    </submittedName>
</protein>
<gene>
    <name evidence="1" type="ORF">SVUK_LOCUS16221</name>
</gene>
<proteinExistence type="predicted"/>
<dbReference type="OrthoDB" id="40579at2759"/>
<sequence length="138" mass="16005">MPLQFRILRRGDLVVEEVRRILLNDDSRASITHCIFDFDGLLVDTERCYTLANQTMLRKFGREFTPKLNEYIPMAICSGSRGVTFGPREKAHKEWLDLIKLKFFCGDEPSIKRGKPYPDPYLATMNRLVSDSQKNKCT</sequence>
<dbReference type="Proteomes" id="UP000270094">
    <property type="component" value="Unassembled WGS sequence"/>
</dbReference>
<dbReference type="SUPFAM" id="SSF56784">
    <property type="entry name" value="HAD-like"/>
    <property type="match status" value="1"/>
</dbReference>
<dbReference type="PANTHER" id="PTHR18901:SF38">
    <property type="entry name" value="PSEUDOURIDINE-5'-PHOSPHATASE"/>
    <property type="match status" value="1"/>
</dbReference>
<evidence type="ECO:0000313" key="2">
    <source>
        <dbReference type="Proteomes" id="UP000270094"/>
    </source>
</evidence>
<keyword evidence="2" id="KW-1185">Reference proteome</keyword>
<reference evidence="1 2" key="1">
    <citation type="submission" date="2018-11" db="EMBL/GenBank/DDBJ databases">
        <authorList>
            <consortium name="Pathogen Informatics"/>
        </authorList>
    </citation>
    <scope>NUCLEOTIDE SEQUENCE [LARGE SCALE GENOMIC DNA]</scope>
</reference>
<name>A0A3P7JKF3_STRVU</name>
<dbReference type="EMBL" id="UYYB01111880">
    <property type="protein sequence ID" value="VDM81223.1"/>
    <property type="molecule type" value="Genomic_DNA"/>
</dbReference>
<dbReference type="Gene3D" id="3.40.50.1000">
    <property type="entry name" value="HAD superfamily/HAD-like"/>
    <property type="match status" value="1"/>
</dbReference>
<dbReference type="GO" id="GO:0016791">
    <property type="term" value="F:phosphatase activity"/>
    <property type="evidence" value="ECO:0007669"/>
    <property type="project" value="TreeGrafter"/>
</dbReference>
<evidence type="ECO:0000313" key="1">
    <source>
        <dbReference type="EMBL" id="VDM81223.1"/>
    </source>
</evidence>
<dbReference type="PANTHER" id="PTHR18901">
    <property type="entry name" value="2-DEOXYGLUCOSE-6-PHOSPHATE PHOSPHATASE 2"/>
    <property type="match status" value="1"/>
</dbReference>
<dbReference type="InterPro" id="IPR023214">
    <property type="entry name" value="HAD_sf"/>
</dbReference>
<dbReference type="AlphaFoldDB" id="A0A3P7JKF3"/>